<evidence type="ECO:0000313" key="3">
    <source>
        <dbReference type="Proteomes" id="UP000623010"/>
    </source>
</evidence>
<comment type="caution">
    <text evidence="2">The sequence shown here is derived from an EMBL/GenBank/DDBJ whole genome shotgun (WGS) entry which is preliminary data.</text>
</comment>
<sequence length="53" mass="5261">MPPSGKAGLVTVIRRVAVGVGTPEPPSPPHPATGTRTAAATAADTSLLRMAAR</sequence>
<organism evidence="2 3">
    <name type="scientific">Streptomyces echinoruber</name>
    <dbReference type="NCBI Taxonomy" id="68898"/>
    <lineage>
        <taxon>Bacteria</taxon>
        <taxon>Bacillati</taxon>
        <taxon>Actinomycetota</taxon>
        <taxon>Actinomycetes</taxon>
        <taxon>Kitasatosporales</taxon>
        <taxon>Streptomycetaceae</taxon>
        <taxon>Streptomyces</taxon>
    </lineage>
</organism>
<keyword evidence="3" id="KW-1185">Reference proteome</keyword>
<gene>
    <name evidence="2" type="ORF">GCM10010389_28920</name>
</gene>
<reference evidence="2" key="2">
    <citation type="submission" date="2020-09" db="EMBL/GenBank/DDBJ databases">
        <authorList>
            <person name="Sun Q."/>
            <person name="Ohkuma M."/>
        </authorList>
    </citation>
    <scope>NUCLEOTIDE SEQUENCE</scope>
    <source>
        <strain evidence="2">JCM 5016</strain>
    </source>
</reference>
<evidence type="ECO:0000313" key="2">
    <source>
        <dbReference type="EMBL" id="GGZ88755.1"/>
    </source>
</evidence>
<feature type="region of interest" description="Disordered" evidence="1">
    <location>
        <begin position="20"/>
        <end position="53"/>
    </location>
</feature>
<name>A0A918R7P7_9ACTN</name>
<dbReference type="AlphaFoldDB" id="A0A918R7P7"/>
<dbReference type="Proteomes" id="UP000623010">
    <property type="component" value="Unassembled WGS sequence"/>
</dbReference>
<dbReference type="EMBL" id="BMWH01000009">
    <property type="protein sequence ID" value="GGZ88755.1"/>
    <property type="molecule type" value="Genomic_DNA"/>
</dbReference>
<reference evidence="2" key="1">
    <citation type="journal article" date="2014" name="Int. J. Syst. Evol. Microbiol.">
        <title>Complete genome sequence of Corynebacterium casei LMG S-19264T (=DSM 44701T), isolated from a smear-ripened cheese.</title>
        <authorList>
            <consortium name="US DOE Joint Genome Institute (JGI-PGF)"/>
            <person name="Walter F."/>
            <person name="Albersmeier A."/>
            <person name="Kalinowski J."/>
            <person name="Ruckert C."/>
        </authorList>
    </citation>
    <scope>NUCLEOTIDE SEQUENCE</scope>
    <source>
        <strain evidence="2">JCM 5016</strain>
    </source>
</reference>
<evidence type="ECO:0000256" key="1">
    <source>
        <dbReference type="SAM" id="MobiDB-lite"/>
    </source>
</evidence>
<accession>A0A918R7P7</accession>
<proteinExistence type="predicted"/>
<feature type="compositionally biased region" description="Low complexity" evidence="1">
    <location>
        <begin position="32"/>
        <end position="45"/>
    </location>
</feature>
<protein>
    <submittedName>
        <fullName evidence="2">Uncharacterized protein</fullName>
    </submittedName>
</protein>